<evidence type="ECO:0000313" key="1">
    <source>
        <dbReference type="EMBL" id="KAK0136055.1"/>
    </source>
</evidence>
<dbReference type="AlphaFoldDB" id="A0AA47NSS4"/>
<reference evidence="1" key="1">
    <citation type="journal article" date="2023" name="Front. Mar. Sci.">
        <title>A new Merluccius polli reference genome to investigate the effects of global change in West African waters.</title>
        <authorList>
            <person name="Mateo J.L."/>
            <person name="Blanco-Fernandez C."/>
            <person name="Garcia-Vazquez E."/>
            <person name="Machado-Schiaffino G."/>
        </authorList>
    </citation>
    <scope>NUCLEOTIDE SEQUENCE</scope>
    <source>
        <strain evidence="1">C29</strain>
        <tissue evidence="1">Fin</tissue>
    </source>
</reference>
<proteinExistence type="predicted"/>
<dbReference type="Proteomes" id="UP001174136">
    <property type="component" value="Unassembled WGS sequence"/>
</dbReference>
<comment type="caution">
    <text evidence="1">The sequence shown here is derived from an EMBL/GenBank/DDBJ whole genome shotgun (WGS) entry which is preliminary data.</text>
</comment>
<evidence type="ECO:0000313" key="2">
    <source>
        <dbReference type="Proteomes" id="UP001174136"/>
    </source>
</evidence>
<sequence>MFLRGVRPLLRLRCGRVALATSRGYHGDQVATLGSPQDSQSEDYQLLARDIPAISFTTDIWSLWVSAVSMLSLAAQWIDKDLNLIKAVLHSQEFMGSHSASHLRKYNARNMAKASFGCMAHIQQLALHDGALSQCSIVDVVAGHRAKR</sequence>
<keyword evidence="2" id="KW-1185">Reference proteome</keyword>
<name>A0AA47NSS4_MERPO</name>
<organism evidence="1 2">
    <name type="scientific">Merluccius polli</name>
    <name type="common">Benguela hake</name>
    <name type="synonym">Merluccius cadenati</name>
    <dbReference type="NCBI Taxonomy" id="89951"/>
    <lineage>
        <taxon>Eukaryota</taxon>
        <taxon>Metazoa</taxon>
        <taxon>Chordata</taxon>
        <taxon>Craniata</taxon>
        <taxon>Vertebrata</taxon>
        <taxon>Euteleostomi</taxon>
        <taxon>Actinopterygii</taxon>
        <taxon>Neopterygii</taxon>
        <taxon>Teleostei</taxon>
        <taxon>Neoteleostei</taxon>
        <taxon>Acanthomorphata</taxon>
        <taxon>Zeiogadaria</taxon>
        <taxon>Gadariae</taxon>
        <taxon>Gadiformes</taxon>
        <taxon>Gadoidei</taxon>
        <taxon>Merlucciidae</taxon>
        <taxon>Merluccius</taxon>
    </lineage>
</organism>
<accession>A0AA47NSS4</accession>
<dbReference type="EMBL" id="JAOPHQ010005258">
    <property type="protein sequence ID" value="KAK0136055.1"/>
    <property type="molecule type" value="Genomic_DNA"/>
</dbReference>
<protein>
    <submittedName>
        <fullName evidence="1">Uncharacterized protein</fullName>
    </submittedName>
</protein>
<gene>
    <name evidence="1" type="ORF">N1851_028051</name>
</gene>